<accession>A0ABT4ABI2</accession>
<gene>
    <name evidence="1" type="ORF">OV287_31440</name>
</gene>
<sequence length="109" mass="12238">MAMMKRFALIALGFVLGLFGAQLASELMSAKYDEQYGVLRKDISICELQQSGCSTGESFGGLMAGTPFLFRGDHVLEVRVRVAPSRVNEFFDLRGKEWGEKTEHRLLFE</sequence>
<comment type="caution">
    <text evidence="1">The sequence shown here is derived from an EMBL/GenBank/DDBJ whole genome shotgun (WGS) entry which is preliminary data.</text>
</comment>
<dbReference type="Proteomes" id="UP001207654">
    <property type="component" value="Unassembled WGS sequence"/>
</dbReference>
<keyword evidence="2" id="KW-1185">Reference proteome</keyword>
<evidence type="ECO:0000313" key="2">
    <source>
        <dbReference type="Proteomes" id="UP001207654"/>
    </source>
</evidence>
<evidence type="ECO:0008006" key="3">
    <source>
        <dbReference type="Google" id="ProtNLM"/>
    </source>
</evidence>
<evidence type="ECO:0000313" key="1">
    <source>
        <dbReference type="EMBL" id="MCY1078985.1"/>
    </source>
</evidence>
<protein>
    <recommendedName>
        <fullName evidence="3">Lipoprotein</fullName>
    </recommendedName>
</protein>
<dbReference type="EMBL" id="JAPNKA010000001">
    <property type="protein sequence ID" value="MCY1078985.1"/>
    <property type="molecule type" value="Genomic_DNA"/>
</dbReference>
<dbReference type="RefSeq" id="WP_267537742.1">
    <property type="nucleotide sequence ID" value="NZ_JAPNKA010000001.1"/>
</dbReference>
<reference evidence="1 2" key="1">
    <citation type="submission" date="2022-11" db="EMBL/GenBank/DDBJ databases">
        <title>Minimal conservation of predation-associated metabolite biosynthetic gene clusters underscores biosynthetic potential of Myxococcota including descriptions for ten novel species: Archangium lansinium sp. nov., Myxococcus landrumus sp. nov., Nannocystis bai.</title>
        <authorList>
            <person name="Ahearne A."/>
            <person name="Stevens C."/>
            <person name="Phillips K."/>
        </authorList>
    </citation>
    <scope>NUCLEOTIDE SEQUENCE [LARGE SCALE GENOMIC DNA]</scope>
    <source>
        <strain evidence="1 2">MIWBW</strain>
    </source>
</reference>
<organism evidence="1 2">
    <name type="scientific">Archangium lansingense</name>
    <dbReference type="NCBI Taxonomy" id="2995310"/>
    <lineage>
        <taxon>Bacteria</taxon>
        <taxon>Pseudomonadati</taxon>
        <taxon>Myxococcota</taxon>
        <taxon>Myxococcia</taxon>
        <taxon>Myxococcales</taxon>
        <taxon>Cystobacterineae</taxon>
        <taxon>Archangiaceae</taxon>
        <taxon>Archangium</taxon>
    </lineage>
</organism>
<proteinExistence type="predicted"/>
<name>A0ABT4ABI2_9BACT</name>